<keyword evidence="1" id="KW-0645">Protease</keyword>
<dbReference type="PANTHER" id="PTHR43270">
    <property type="entry name" value="BETA-ALA-HIS DIPEPTIDASE"/>
    <property type="match status" value="1"/>
</dbReference>
<dbReference type="AlphaFoldDB" id="A0A9D1CSV2"/>
<dbReference type="Pfam" id="PF07687">
    <property type="entry name" value="M20_dimer"/>
    <property type="match status" value="1"/>
</dbReference>
<dbReference type="EMBL" id="DVGA01000071">
    <property type="protein sequence ID" value="HIQ79011.1"/>
    <property type="molecule type" value="Genomic_DNA"/>
</dbReference>
<name>A0A9D1CSV2_9FIRM</name>
<proteinExistence type="predicted"/>
<evidence type="ECO:0000259" key="4">
    <source>
        <dbReference type="Pfam" id="PF07687"/>
    </source>
</evidence>
<reference evidence="5" key="1">
    <citation type="submission" date="2020-10" db="EMBL/GenBank/DDBJ databases">
        <authorList>
            <person name="Gilroy R."/>
        </authorList>
    </citation>
    <scope>NUCLEOTIDE SEQUENCE</scope>
    <source>
        <strain evidence="5">ChiBcolR7-354</strain>
    </source>
</reference>
<dbReference type="Gene3D" id="3.30.70.360">
    <property type="match status" value="1"/>
</dbReference>
<dbReference type="InterPro" id="IPR051458">
    <property type="entry name" value="Cyt/Met_Dipeptidase"/>
</dbReference>
<sequence length="454" mass="50144">MNDLKQVYDYIEAHLNDYVDELIPLVQHKSVSMTHEGLPECAEFLSGIMEKAGIPNRVYPLPSGHPVIIGEVKADIENAPTLLIYGHYDVMPEGPLELWDSDPYNPEIRDGRLYGRGVSDNKGQLFAHIKAQEAYRKFYKLPVNLKYLFEGEEEQGSPNLLPFLREHREELAADLMICSDAGMHSSGRPTIELGLKGLCAVELTCRTLKKPQHSQYAACAPSATWRLVEALSTIKKAEGAVLIDGFYDKAVMPTVEELAAIDALPPFDASAQLADWGAGHLLQGRKTDDYYYNYMFEPTCNIGCLHAGYFDGSKNVTVDEAKCFIDMRIVPGQLPEEMAELLRQHLARRGFGDIEVKLYAGLPASKTPLDNKYVPVVKDALRAAFGAEPVVFPSVGCSAPFYMFPEVLGTPWMMIPISLSDQNDHGANENLLLSCWVKGIKAGAAFIEGIGSQG</sequence>
<dbReference type="PANTHER" id="PTHR43270:SF8">
    <property type="entry name" value="DI- AND TRIPEPTIDASE DUG2-RELATED"/>
    <property type="match status" value="1"/>
</dbReference>
<dbReference type="SUPFAM" id="SSF53187">
    <property type="entry name" value="Zn-dependent exopeptidases"/>
    <property type="match status" value="1"/>
</dbReference>
<comment type="caution">
    <text evidence="5">The sequence shown here is derived from an EMBL/GenBank/DDBJ whole genome shotgun (WGS) entry which is preliminary data.</text>
</comment>
<protein>
    <submittedName>
        <fullName evidence="5">M20/M25/M40 family metallo-hydrolase</fullName>
    </submittedName>
</protein>
<dbReference type="GO" id="GO:0008233">
    <property type="term" value="F:peptidase activity"/>
    <property type="evidence" value="ECO:0007669"/>
    <property type="project" value="UniProtKB-KW"/>
</dbReference>
<dbReference type="InterPro" id="IPR011650">
    <property type="entry name" value="Peptidase_M20_dimer"/>
</dbReference>
<keyword evidence="3" id="KW-0378">Hydrolase</keyword>
<dbReference type="Pfam" id="PF01546">
    <property type="entry name" value="Peptidase_M20"/>
    <property type="match status" value="1"/>
</dbReference>
<evidence type="ECO:0000313" key="5">
    <source>
        <dbReference type="EMBL" id="HIQ79011.1"/>
    </source>
</evidence>
<gene>
    <name evidence="5" type="ORF">IAB77_07100</name>
</gene>
<dbReference type="Proteomes" id="UP000824262">
    <property type="component" value="Unassembled WGS sequence"/>
</dbReference>
<organism evidence="5 6">
    <name type="scientific">Candidatus Scatomorpha intestinavium</name>
    <dbReference type="NCBI Taxonomy" id="2840922"/>
    <lineage>
        <taxon>Bacteria</taxon>
        <taxon>Bacillati</taxon>
        <taxon>Bacillota</taxon>
        <taxon>Clostridia</taxon>
        <taxon>Eubacteriales</taxon>
        <taxon>Candidatus Scatomorpha</taxon>
    </lineage>
</organism>
<keyword evidence="2" id="KW-0479">Metal-binding</keyword>
<accession>A0A9D1CSV2</accession>
<evidence type="ECO:0000256" key="2">
    <source>
        <dbReference type="ARBA" id="ARBA00022723"/>
    </source>
</evidence>
<dbReference type="GO" id="GO:0006508">
    <property type="term" value="P:proteolysis"/>
    <property type="evidence" value="ECO:0007669"/>
    <property type="project" value="UniProtKB-KW"/>
</dbReference>
<evidence type="ECO:0000256" key="1">
    <source>
        <dbReference type="ARBA" id="ARBA00022670"/>
    </source>
</evidence>
<dbReference type="InterPro" id="IPR002933">
    <property type="entry name" value="Peptidase_M20"/>
</dbReference>
<reference evidence="5" key="2">
    <citation type="journal article" date="2021" name="PeerJ">
        <title>Extensive microbial diversity within the chicken gut microbiome revealed by metagenomics and culture.</title>
        <authorList>
            <person name="Gilroy R."/>
            <person name="Ravi A."/>
            <person name="Getino M."/>
            <person name="Pursley I."/>
            <person name="Horton D.L."/>
            <person name="Alikhan N.F."/>
            <person name="Baker D."/>
            <person name="Gharbi K."/>
            <person name="Hall N."/>
            <person name="Watson M."/>
            <person name="Adriaenssens E.M."/>
            <person name="Foster-Nyarko E."/>
            <person name="Jarju S."/>
            <person name="Secka A."/>
            <person name="Antonio M."/>
            <person name="Oren A."/>
            <person name="Chaudhuri R.R."/>
            <person name="La Ragione R."/>
            <person name="Hildebrand F."/>
            <person name="Pallen M.J."/>
        </authorList>
    </citation>
    <scope>NUCLEOTIDE SEQUENCE</scope>
    <source>
        <strain evidence="5">ChiBcolR7-354</strain>
    </source>
</reference>
<evidence type="ECO:0000313" key="6">
    <source>
        <dbReference type="Proteomes" id="UP000824262"/>
    </source>
</evidence>
<dbReference type="Gene3D" id="3.40.630.10">
    <property type="entry name" value="Zn peptidases"/>
    <property type="match status" value="1"/>
</dbReference>
<feature type="domain" description="Peptidase M20 dimerisation" evidence="4">
    <location>
        <begin position="194"/>
        <end position="349"/>
    </location>
</feature>
<dbReference type="GO" id="GO:0046872">
    <property type="term" value="F:metal ion binding"/>
    <property type="evidence" value="ECO:0007669"/>
    <property type="project" value="UniProtKB-KW"/>
</dbReference>
<evidence type="ECO:0000256" key="3">
    <source>
        <dbReference type="ARBA" id="ARBA00022801"/>
    </source>
</evidence>